<protein>
    <submittedName>
        <fullName evidence="2">Uncharacterized protein</fullName>
    </submittedName>
</protein>
<sequence>METVRKPIGNFFQKYSIIIIIIVVLLSCIIAYFMINTGYEGLDNGLTKIPYVNWLDQPVKGWGTNTPKAEFVKQVQQFGHPSILDPRPGGFAVWDNMTLKRLGAPANCLYRVEIKDEQVPHGKPGPHADFLYYWVFMDIPDELISDVLSISDSISYDPLKKLLQVRCHFSGANWSTLYSALQIIKKKYTIQQLKKVKLYGKTVFSTVPKKKEYDPEAIPRMQKALCQYHQEFMNTQKMYGDASISDIVNVGKKDILFR</sequence>
<feature type="transmembrane region" description="Helical" evidence="1">
    <location>
        <begin position="15"/>
        <end position="35"/>
    </location>
</feature>
<proteinExistence type="predicted"/>
<name>A0A481Z153_9VIRU</name>
<keyword evidence="1" id="KW-1133">Transmembrane helix</keyword>
<keyword evidence="1" id="KW-0812">Transmembrane</keyword>
<accession>A0A481Z153</accession>
<evidence type="ECO:0000313" key="2">
    <source>
        <dbReference type="EMBL" id="QBK89457.1"/>
    </source>
</evidence>
<dbReference type="PROSITE" id="PS51257">
    <property type="entry name" value="PROKAR_LIPOPROTEIN"/>
    <property type="match status" value="1"/>
</dbReference>
<evidence type="ECO:0000256" key="1">
    <source>
        <dbReference type="SAM" id="Phobius"/>
    </source>
</evidence>
<reference evidence="2" key="1">
    <citation type="journal article" date="2019" name="MBio">
        <title>Virus Genomes from Deep Sea Sediments Expand the Ocean Megavirome and Support Independent Origins of Viral Gigantism.</title>
        <authorList>
            <person name="Backstrom D."/>
            <person name="Yutin N."/>
            <person name="Jorgensen S.L."/>
            <person name="Dharamshi J."/>
            <person name="Homa F."/>
            <person name="Zaremba-Niedwiedzka K."/>
            <person name="Spang A."/>
            <person name="Wolf Y.I."/>
            <person name="Koonin E.V."/>
            <person name="Ettema T.J."/>
        </authorList>
    </citation>
    <scope>NUCLEOTIDE SEQUENCE</scope>
</reference>
<keyword evidence="1" id="KW-0472">Membrane</keyword>
<dbReference type="EMBL" id="MK500423">
    <property type="protein sequence ID" value="QBK89457.1"/>
    <property type="molecule type" value="Genomic_DNA"/>
</dbReference>
<organism evidence="2">
    <name type="scientific">Mimivirus LCMiAC02</name>
    <dbReference type="NCBI Taxonomy" id="2506609"/>
    <lineage>
        <taxon>Viruses</taxon>
        <taxon>Varidnaviria</taxon>
        <taxon>Bamfordvirae</taxon>
        <taxon>Nucleocytoviricota</taxon>
        <taxon>Megaviricetes</taxon>
        <taxon>Imitervirales</taxon>
        <taxon>Mimiviridae</taxon>
        <taxon>Klosneuvirinae</taxon>
    </lineage>
</organism>
<gene>
    <name evidence="2" type="ORF">LCMiAC02_05520</name>
</gene>